<dbReference type="VEuPathDB" id="VectorBase:LLONM1_008236"/>
<dbReference type="InterPro" id="IPR000198">
    <property type="entry name" value="RhoGAP_dom"/>
</dbReference>
<dbReference type="GO" id="GO:0007165">
    <property type="term" value="P:signal transduction"/>
    <property type="evidence" value="ECO:0007669"/>
    <property type="project" value="InterPro"/>
</dbReference>
<feature type="compositionally biased region" description="Low complexity" evidence="2">
    <location>
        <begin position="236"/>
        <end position="247"/>
    </location>
</feature>
<reference evidence="4" key="1">
    <citation type="journal article" date="2020" name="BMC">
        <title>Leishmania infection induces a limited differential gene expression in the sand fly midgut.</title>
        <authorList>
            <person name="Coutinho-Abreu I.V."/>
            <person name="Serafim T.D."/>
            <person name="Meneses C."/>
            <person name="Kamhawi S."/>
            <person name="Oliveira F."/>
            <person name="Valenzuela J.G."/>
        </authorList>
    </citation>
    <scope>NUCLEOTIDE SEQUENCE</scope>
    <source>
        <strain evidence="4">Jacobina</strain>
        <tissue evidence="4">Midgut</tissue>
    </source>
</reference>
<proteinExistence type="predicted"/>
<dbReference type="SUPFAM" id="SSF48350">
    <property type="entry name" value="GTPase activation domain, GAP"/>
    <property type="match status" value="1"/>
</dbReference>
<feature type="compositionally biased region" description="Low complexity" evidence="2">
    <location>
        <begin position="107"/>
        <end position="118"/>
    </location>
</feature>
<dbReference type="Gene3D" id="1.10.555.10">
    <property type="entry name" value="Rho GTPase activation protein"/>
    <property type="match status" value="1"/>
</dbReference>
<dbReference type="FunFam" id="1.10.555.10:FF:000067">
    <property type="entry name" value="Rho GTPase-activating protein conundrum"/>
    <property type="match status" value="1"/>
</dbReference>
<dbReference type="RefSeq" id="XP_055696187.1">
    <property type="nucleotide sequence ID" value="XM_055840212.1"/>
</dbReference>
<evidence type="ECO:0000259" key="3">
    <source>
        <dbReference type="PROSITE" id="PS50238"/>
    </source>
</evidence>
<feature type="domain" description="Rho-GAP" evidence="3">
    <location>
        <begin position="349"/>
        <end position="555"/>
    </location>
</feature>
<feature type="compositionally biased region" description="Basic and acidic residues" evidence="2">
    <location>
        <begin position="215"/>
        <end position="233"/>
    </location>
</feature>
<keyword evidence="1" id="KW-0343">GTPase activation</keyword>
<dbReference type="GO" id="GO:0051056">
    <property type="term" value="P:regulation of small GTPase mediated signal transduction"/>
    <property type="evidence" value="ECO:0007669"/>
    <property type="project" value="TreeGrafter"/>
</dbReference>
<organism evidence="4">
    <name type="scientific">Lutzomyia longipalpis</name>
    <name type="common">Sand fly</name>
    <dbReference type="NCBI Taxonomy" id="7200"/>
    <lineage>
        <taxon>Eukaryota</taxon>
        <taxon>Metazoa</taxon>
        <taxon>Ecdysozoa</taxon>
        <taxon>Arthropoda</taxon>
        <taxon>Hexapoda</taxon>
        <taxon>Insecta</taxon>
        <taxon>Pterygota</taxon>
        <taxon>Neoptera</taxon>
        <taxon>Endopterygota</taxon>
        <taxon>Diptera</taxon>
        <taxon>Nematocera</taxon>
        <taxon>Psychodoidea</taxon>
        <taxon>Psychodidae</taxon>
        <taxon>Lutzomyia</taxon>
        <taxon>Lutzomyia</taxon>
    </lineage>
</organism>
<feature type="compositionally biased region" description="Basic and acidic residues" evidence="2">
    <location>
        <begin position="95"/>
        <end position="106"/>
    </location>
</feature>
<dbReference type="AlphaFoldDB" id="A0A7G3AY14"/>
<dbReference type="InterPro" id="IPR008936">
    <property type="entry name" value="Rho_GTPase_activation_prot"/>
</dbReference>
<feature type="region of interest" description="Disordered" evidence="2">
    <location>
        <begin position="206"/>
        <end position="279"/>
    </location>
</feature>
<dbReference type="PANTHER" id="PTHR14963:SF1">
    <property type="entry name" value="RHO GTPASE-ACTIVATING PROTEIN CONUNDRUM"/>
    <property type="match status" value="1"/>
</dbReference>
<dbReference type="GO" id="GO:0005096">
    <property type="term" value="F:GTPase activator activity"/>
    <property type="evidence" value="ECO:0007669"/>
    <property type="project" value="UniProtKB-KW"/>
</dbReference>
<dbReference type="Pfam" id="PF00620">
    <property type="entry name" value="RhoGAP"/>
    <property type="match status" value="1"/>
</dbReference>
<dbReference type="PANTHER" id="PTHR14963">
    <property type="entry name" value="RHO GTPASE ACTIVATING PROTEIN 18,19-RELATED"/>
    <property type="match status" value="1"/>
</dbReference>
<evidence type="ECO:0000313" key="4">
    <source>
        <dbReference type="EMBL" id="MBC1176483.1"/>
    </source>
</evidence>
<dbReference type="SMART" id="SM00324">
    <property type="entry name" value="RhoGAP"/>
    <property type="match status" value="1"/>
</dbReference>
<dbReference type="KEGG" id="lll:129797529"/>
<sequence length="603" mass="67909">MLDPDLDEYLSEYRLQTPVEPISHYADGELEAQWLMAAGFPHLTRAFEEGRELPTSVLSTALSGLSQSHAEAVKQRVKALNRTVRGRTRSRHQRKPDIRDVFRDVDTSSTGTRSRSATPDSLDSIPGDEHWNTNQQVPNFVSIFDGGATLPTLPRSKQNLRRTPSAPLRGSAELFRGSHVRCDIPFFTEGIELVGFQRLGTIHIPRVRSGSDPSVGRRNDDRLLTGRLYDVRNGDSSQSSSPLESPTNSPPRSSPLESAAEEDSPASRRSPEPVSFEGLCRESESTGSSIWTHREPCCDVDDLCESDLKKIQSLLWLELAALFDRHHIVLDKRKPFKRKKKEEGNVFGVSLNALVRRDQQITGEDTSLVPLLLQGLLKELVSRGAKEEGILRVAGNKQKIELVYNELEQNFYSKPEKVEPLLRRCGVHDLSAILKRWLRELPQPLLANDLIHLFYQTHAIPPEDQGKALSVLCLLLPHENRNTLRAFLEFLRTVVALQSFNKMSNHNVATIIAPSLFPPRFVHPGDKNDIGAQVRMAAQCCRLTDILISQEESLWMVPQRLLNEARSMNKPRLTKSKARKTKSESSAEIRINHNPSHIHRLVV</sequence>
<feature type="region of interest" description="Disordered" evidence="2">
    <location>
        <begin position="82"/>
        <end position="131"/>
    </location>
</feature>
<dbReference type="CTD" id="3355133"/>
<feature type="compositionally biased region" description="Basic residues" evidence="2">
    <location>
        <begin position="82"/>
        <end position="94"/>
    </location>
</feature>
<evidence type="ECO:0000256" key="2">
    <source>
        <dbReference type="SAM" id="MobiDB-lite"/>
    </source>
</evidence>
<name>A0A7G3AY14_LUTLO</name>
<dbReference type="GO" id="GO:0030833">
    <property type="term" value="P:regulation of actin filament polymerization"/>
    <property type="evidence" value="ECO:0007669"/>
    <property type="project" value="TreeGrafter"/>
</dbReference>
<dbReference type="OrthoDB" id="27680at2759"/>
<accession>A0A7G3AY14</accession>
<feature type="region of interest" description="Disordered" evidence="2">
    <location>
        <begin position="566"/>
        <end position="587"/>
    </location>
</feature>
<evidence type="ECO:0000256" key="1">
    <source>
        <dbReference type="ARBA" id="ARBA00022468"/>
    </source>
</evidence>
<dbReference type="GO" id="GO:0005737">
    <property type="term" value="C:cytoplasm"/>
    <property type="evidence" value="ECO:0007669"/>
    <property type="project" value="TreeGrafter"/>
</dbReference>
<dbReference type="EMBL" id="GITU01007780">
    <property type="protein sequence ID" value="MBC1176483.1"/>
    <property type="molecule type" value="Transcribed_RNA"/>
</dbReference>
<dbReference type="PROSITE" id="PS50238">
    <property type="entry name" value="RHOGAP"/>
    <property type="match status" value="1"/>
</dbReference>
<dbReference type="RefSeq" id="XP_055696186.1">
    <property type="nucleotide sequence ID" value="XM_055840211.1"/>
</dbReference>
<protein>
    <submittedName>
        <fullName evidence="4">Putative rho gtpase-activating protein 18</fullName>
    </submittedName>
</protein>
<dbReference type="GeneID" id="129797529"/>